<evidence type="ECO:0000256" key="1">
    <source>
        <dbReference type="ARBA" id="ARBA00004328"/>
    </source>
</evidence>
<dbReference type="InterPro" id="IPR054612">
    <property type="entry name" value="Phage_capsid-like_C"/>
</dbReference>
<dbReference type="NCBIfam" id="TIGR01554">
    <property type="entry name" value="major_cap_HK97"/>
    <property type="match status" value="1"/>
</dbReference>
<accession>A0A1G9BVA3</accession>
<organism evidence="3 4">
    <name type="scientific">Jeotgalicoccus aerolatus</name>
    <dbReference type="NCBI Taxonomy" id="709510"/>
    <lineage>
        <taxon>Bacteria</taxon>
        <taxon>Bacillati</taxon>
        <taxon>Bacillota</taxon>
        <taxon>Bacilli</taxon>
        <taxon>Bacillales</taxon>
        <taxon>Staphylococcaceae</taxon>
        <taxon>Jeotgalicoccus</taxon>
    </lineage>
</organism>
<name>A0A1G9BVA3_9STAP</name>
<dbReference type="Gene3D" id="3.30.2320.10">
    <property type="entry name" value="hypothetical protein PF0899 domain"/>
    <property type="match status" value="1"/>
</dbReference>
<feature type="domain" description="Phage capsid-like C-terminal" evidence="2">
    <location>
        <begin position="135"/>
        <end position="410"/>
    </location>
</feature>
<evidence type="ECO:0000259" key="2">
    <source>
        <dbReference type="Pfam" id="PF05065"/>
    </source>
</evidence>
<protein>
    <submittedName>
        <fullName evidence="3">Phage major capsid protein, HK97 family</fullName>
    </submittedName>
</protein>
<dbReference type="InterPro" id="IPR024455">
    <property type="entry name" value="Phage_capsid"/>
</dbReference>
<dbReference type="SUPFAM" id="SSF56563">
    <property type="entry name" value="Major capsid protein gp5"/>
    <property type="match status" value="1"/>
</dbReference>
<evidence type="ECO:0000313" key="3">
    <source>
        <dbReference type="EMBL" id="SDK43300.1"/>
    </source>
</evidence>
<gene>
    <name evidence="3" type="ORF">SAMN05216187_108120</name>
</gene>
<proteinExistence type="predicted"/>
<dbReference type="RefSeq" id="WP_092598511.1">
    <property type="nucleotide sequence ID" value="NZ_FNFI01000008.1"/>
</dbReference>
<dbReference type="STRING" id="586411.SAMN05216187_108120"/>
<dbReference type="OrthoDB" id="9786516at2"/>
<dbReference type="EMBL" id="FNFI01000008">
    <property type="protein sequence ID" value="SDK43300.1"/>
    <property type="molecule type" value="Genomic_DNA"/>
</dbReference>
<evidence type="ECO:0000313" key="4">
    <source>
        <dbReference type="Proteomes" id="UP000242700"/>
    </source>
</evidence>
<comment type="subcellular location">
    <subcellularLocation>
        <location evidence="1">Virion</location>
    </subcellularLocation>
</comment>
<dbReference type="Proteomes" id="UP000242700">
    <property type="component" value="Unassembled WGS sequence"/>
</dbReference>
<sequence>MNKRLKEILERKQEIRSQVEAGGDIDFEKLNTEIDELDKEERGLEARAAVASKLNDGKDIEARILGGSDNSESRQTKENNVLELRWSEAVDTTEYRDAWAKEMMGQNLSQEERSLMDKVNTEYRDFTHTTQNSEILIPKTISDGIWTQAEEVSALWSSVNKLRVRGDLTILTGSAGEKARFYDEATVVETDELKFASLDLKGHELAKAIQVSWKLKKMSVQDFIAYIMREIGTKMGEALSYAVYQGLGSNNLTEGQKPEPLGIKTALMAEADTPRVIAAASPGELSYRDLTKLRAAVKSVYASGSTIYANNLTIWNVLANLVDGVGRPLFMADAINGGVGRILGVSVVADVAIPEGEILVGNLQQGYTANINEDITMYTEDHVRERLTDYMGYAIVDGAPKDTEAFAILNVGALPEA</sequence>
<dbReference type="Pfam" id="PF05065">
    <property type="entry name" value="Phage_capsid"/>
    <property type="match status" value="1"/>
</dbReference>
<dbReference type="AlphaFoldDB" id="A0A1G9BVA3"/>
<reference evidence="4" key="1">
    <citation type="submission" date="2016-10" db="EMBL/GenBank/DDBJ databases">
        <authorList>
            <person name="Varghese N."/>
            <person name="Submissions S."/>
        </authorList>
    </citation>
    <scope>NUCLEOTIDE SEQUENCE [LARGE SCALE GENOMIC DNA]</scope>
    <source>
        <strain evidence="4">CGMCC 1.8911</strain>
    </source>
</reference>